<sequence length="169" mass="18087">MSEESKRLKRYVMESVVGGDLDSLGLNLARLSRVDPSEYLAITAQLIDTSLPKQVHVLCAGSTPEFVHADGVVYVAVFADAPMPSMFTRNAHPSGIGLALEDVQCVVAEARSQYDDAVLKKALNLKESMAEFDSLLKGHSAVDHSLASFARADLANGQALLIAALTTNK</sequence>
<proteinExistence type="predicted"/>
<gene>
    <name evidence="1" type="ORF">C1S65_16630</name>
</gene>
<dbReference type="AlphaFoldDB" id="A0AAD0L8G0"/>
<accession>A0AAD0L8G0</accession>
<dbReference type="EMBL" id="CP030750">
    <property type="protein sequence ID" value="AXA25661.1"/>
    <property type="molecule type" value="Genomic_DNA"/>
</dbReference>
<evidence type="ECO:0000313" key="2">
    <source>
        <dbReference type="Proteomes" id="UP000251617"/>
    </source>
</evidence>
<protein>
    <submittedName>
        <fullName evidence="1">Uncharacterized protein</fullName>
    </submittedName>
</protein>
<evidence type="ECO:0000313" key="1">
    <source>
        <dbReference type="EMBL" id="AXA25661.1"/>
    </source>
</evidence>
<reference evidence="1 2" key="1">
    <citation type="submission" date="2018-06" db="EMBL/GenBank/DDBJ databases">
        <title>The genome of Pseudomonas putida NX-1, a lignin degrader.</title>
        <authorList>
            <person name="Xu Z."/>
        </authorList>
    </citation>
    <scope>NUCLEOTIDE SEQUENCE [LARGE SCALE GENOMIC DNA]</scope>
    <source>
        <strain evidence="1 2">NX-1</strain>
    </source>
</reference>
<dbReference type="Proteomes" id="UP000251617">
    <property type="component" value="Chromosome"/>
</dbReference>
<dbReference type="RefSeq" id="WP_112898633.1">
    <property type="nucleotide sequence ID" value="NZ_CP030750.1"/>
</dbReference>
<name>A0AAD0L8G0_PSEPU</name>
<organism evidence="1 2">
    <name type="scientific">Pseudomonas putida</name>
    <name type="common">Arthrobacter siderocapsulatus</name>
    <dbReference type="NCBI Taxonomy" id="303"/>
    <lineage>
        <taxon>Bacteria</taxon>
        <taxon>Pseudomonadati</taxon>
        <taxon>Pseudomonadota</taxon>
        <taxon>Gammaproteobacteria</taxon>
        <taxon>Pseudomonadales</taxon>
        <taxon>Pseudomonadaceae</taxon>
        <taxon>Pseudomonas</taxon>
    </lineage>
</organism>